<dbReference type="CDD" id="cd11614">
    <property type="entry name" value="SAF_CpaB_FlgA_like"/>
    <property type="match status" value="1"/>
</dbReference>
<dbReference type="Gene3D" id="3.90.1210.10">
    <property type="entry name" value="Antifreeze-like/N-acetylneuraminic acid synthase C-terminal domain"/>
    <property type="match status" value="1"/>
</dbReference>
<protein>
    <submittedName>
        <fullName evidence="5">SAF domain-containing protein</fullName>
    </submittedName>
</protein>
<feature type="compositionally biased region" description="Low complexity" evidence="2">
    <location>
        <begin position="299"/>
        <end position="311"/>
    </location>
</feature>
<dbReference type="RefSeq" id="WP_323077388.1">
    <property type="nucleotide sequence ID" value="NZ_CBCSKM010000010.1"/>
</dbReference>
<keyword evidence="3" id="KW-0472">Membrane</keyword>
<feature type="compositionally biased region" description="Polar residues" evidence="2">
    <location>
        <begin position="338"/>
        <end position="347"/>
    </location>
</feature>
<evidence type="ECO:0000256" key="2">
    <source>
        <dbReference type="SAM" id="MobiDB-lite"/>
    </source>
</evidence>
<evidence type="ECO:0000313" key="6">
    <source>
        <dbReference type="Proteomes" id="UP001292216"/>
    </source>
</evidence>
<gene>
    <name evidence="5" type="ORF">U9M73_11600</name>
</gene>
<reference evidence="5 6" key="1">
    <citation type="submission" date="2023-12" db="EMBL/GenBank/DDBJ databases">
        <title>Whole genome sequencing of Paenibacillus phoenicis isolated from the Phoenix Mars Lander spacecraft assembly facility.</title>
        <authorList>
            <person name="Garcia A."/>
            <person name="Venkateswaran K."/>
        </authorList>
    </citation>
    <scope>NUCLEOTIDE SEQUENCE [LARGE SCALE GENOMIC DNA]</scope>
    <source>
        <strain evidence="5 6">3PO2SA</strain>
    </source>
</reference>
<accession>A0ABU5PL34</accession>
<evidence type="ECO:0000256" key="3">
    <source>
        <dbReference type="SAM" id="Phobius"/>
    </source>
</evidence>
<comment type="caution">
    <text evidence="5">The sequence shown here is derived from an EMBL/GenBank/DDBJ whole genome shotgun (WGS) entry which is preliminary data.</text>
</comment>
<feature type="coiled-coil region" evidence="1">
    <location>
        <begin position="38"/>
        <end position="65"/>
    </location>
</feature>
<keyword evidence="6" id="KW-1185">Reference proteome</keyword>
<evidence type="ECO:0000313" key="5">
    <source>
        <dbReference type="EMBL" id="MEA3570643.1"/>
    </source>
</evidence>
<sequence>MSLLYRYRKPIVIIAIGFSFVLLLVSTIFVLQHQAQQKRLQQQIRAHYEQQIEQLKTNEQQGKTRILVAARPIPAGKTLGNGDIQAVEVVHALVPSDSFKDPQMVVGKIAKIDLQSNTPLIASMLYEEGPIPRDLRMQEFNVIQLPTHLQKDQVVDVRINFPTGEDYIVLSKKKVRDLSGMIVRLEMNEPEILMASSAIIDAYLQGAKLYALPYIEPGLQEASIANYPANPKVLDLMDRDPNVLEKAKTELARQLRSRLDNNLKAMSDADKLRVVSGSVTVQQQLQNDRIVTQQGNAMEQSTEQQTAASEQTEQDGIPSSDDKPASTSEPTATEPASHPQQGTSESGATLLPKSPASDEQPTNSDKLDDVFNQPQVS</sequence>
<dbReference type="Pfam" id="PF08666">
    <property type="entry name" value="SAF"/>
    <property type="match status" value="1"/>
</dbReference>
<evidence type="ECO:0000256" key="1">
    <source>
        <dbReference type="SAM" id="Coils"/>
    </source>
</evidence>
<dbReference type="EMBL" id="JAYERP010000001">
    <property type="protein sequence ID" value="MEA3570643.1"/>
    <property type="molecule type" value="Genomic_DNA"/>
</dbReference>
<name>A0ABU5PL34_9BACL</name>
<keyword evidence="3" id="KW-1133">Transmembrane helix</keyword>
<dbReference type="Proteomes" id="UP001292216">
    <property type="component" value="Unassembled WGS sequence"/>
</dbReference>
<feature type="domain" description="SAF" evidence="4">
    <location>
        <begin position="64"/>
        <end position="126"/>
    </location>
</feature>
<evidence type="ECO:0000259" key="4">
    <source>
        <dbReference type="SMART" id="SM00858"/>
    </source>
</evidence>
<proteinExistence type="predicted"/>
<feature type="transmembrane region" description="Helical" evidence="3">
    <location>
        <begin position="12"/>
        <end position="31"/>
    </location>
</feature>
<dbReference type="InterPro" id="IPR013974">
    <property type="entry name" value="SAF"/>
</dbReference>
<keyword evidence="1" id="KW-0175">Coiled coil</keyword>
<organism evidence="5 6">
    <name type="scientific">Paenibacillus phoenicis</name>
    <dbReference type="NCBI Taxonomy" id="554117"/>
    <lineage>
        <taxon>Bacteria</taxon>
        <taxon>Bacillati</taxon>
        <taxon>Bacillota</taxon>
        <taxon>Bacilli</taxon>
        <taxon>Bacillales</taxon>
        <taxon>Paenibacillaceae</taxon>
        <taxon>Paenibacillus</taxon>
    </lineage>
</organism>
<keyword evidence="3" id="KW-0812">Transmembrane</keyword>
<feature type="region of interest" description="Disordered" evidence="2">
    <location>
        <begin position="295"/>
        <end position="377"/>
    </location>
</feature>
<dbReference type="SMART" id="SM00858">
    <property type="entry name" value="SAF"/>
    <property type="match status" value="1"/>
</dbReference>